<proteinExistence type="predicted"/>
<dbReference type="InterPro" id="IPR023200">
    <property type="entry name" value="RMF_sf"/>
</dbReference>
<evidence type="ECO:0000313" key="2">
    <source>
        <dbReference type="EMBL" id="ASG23253.1"/>
    </source>
</evidence>
<dbReference type="KEGG" id="nao:Y958_20710"/>
<feature type="region of interest" description="Disordered" evidence="1">
    <location>
        <begin position="22"/>
        <end position="46"/>
    </location>
</feature>
<reference evidence="2 3" key="1">
    <citation type="submission" date="2017-06" db="EMBL/GenBank/DDBJ databases">
        <title>Complete genome sequence of Nitrospirillum amazonense strain CBAmC, an endophytic nitrogen-fixing and plant growth-promoting bacterium, isolated from sugarcane.</title>
        <authorList>
            <person name="Schwab S."/>
            <person name="dos Santos Teixeira K.R."/>
            <person name="Simoes Araujo J.L."/>
            <person name="Soares Vidal M."/>
            <person name="Borges de Freitas H.R."/>
            <person name="Rivello Crivelaro A.L."/>
            <person name="Bueno de Camargo Nunes A."/>
            <person name="dos Santos C.M."/>
            <person name="Palmeira da Silva Rosa D."/>
            <person name="da Silva Padilha D."/>
            <person name="da Silva E."/>
            <person name="Araujo Terra L."/>
            <person name="Soares Mendes V."/>
            <person name="Farinelli L."/>
            <person name="Magalhaes Cruz L."/>
            <person name="Baldani J.I."/>
        </authorList>
    </citation>
    <scope>NUCLEOTIDE SEQUENCE [LARGE SCALE GENOMIC DNA]</scope>
    <source>
        <strain evidence="2 3">CBAmC</strain>
    </source>
</reference>
<dbReference type="NCBIfam" id="NF041886">
    <property type="entry name" value="Rmf_CrpP_fam"/>
    <property type="match status" value="1"/>
</dbReference>
<organism evidence="2 3">
    <name type="scientific">Nitrospirillum viridazoti CBAmc</name>
    <dbReference type="NCBI Taxonomy" id="1441467"/>
    <lineage>
        <taxon>Bacteria</taxon>
        <taxon>Pseudomonadati</taxon>
        <taxon>Pseudomonadota</taxon>
        <taxon>Alphaproteobacteria</taxon>
        <taxon>Rhodospirillales</taxon>
        <taxon>Azospirillaceae</taxon>
        <taxon>Nitrospirillum</taxon>
        <taxon>Nitrospirillum viridazoti</taxon>
    </lineage>
</organism>
<dbReference type="Proteomes" id="UP000197153">
    <property type="component" value="Chromosome 2"/>
</dbReference>
<dbReference type="AlphaFoldDB" id="A0A248JX09"/>
<name>A0A248JX09_9PROT</name>
<sequence>MDEQAGYRVRRRKHMTAEEQQAAAAARKASGWPLRLDMPPTRAAGDKAFHDGVRREDCPLERGGGRSEWLQGWDDAAEARRKWEEEAYR</sequence>
<dbReference type="EMBL" id="CP022111">
    <property type="protein sequence ID" value="ASG23253.1"/>
    <property type="molecule type" value="Genomic_DNA"/>
</dbReference>
<keyword evidence="3" id="KW-1185">Reference proteome</keyword>
<accession>A0A248JX09</accession>
<evidence type="ECO:0008006" key="4">
    <source>
        <dbReference type="Google" id="ProtNLM"/>
    </source>
</evidence>
<evidence type="ECO:0000256" key="1">
    <source>
        <dbReference type="SAM" id="MobiDB-lite"/>
    </source>
</evidence>
<dbReference type="RefSeq" id="WP_088873762.1">
    <property type="nucleotide sequence ID" value="NZ_CP022111.1"/>
</dbReference>
<protein>
    <recommendedName>
        <fullName evidence="4">Ribosome modulation factor</fullName>
    </recommendedName>
</protein>
<dbReference type="Gene3D" id="1.10.10.620">
    <property type="entry name" value="ribosome modulation factor like domain"/>
    <property type="match status" value="1"/>
</dbReference>
<gene>
    <name evidence="2" type="ORF">Y958_20710</name>
</gene>
<evidence type="ECO:0000313" key="3">
    <source>
        <dbReference type="Proteomes" id="UP000197153"/>
    </source>
</evidence>